<dbReference type="Proteomes" id="UP000441399">
    <property type="component" value="Unassembled WGS sequence"/>
</dbReference>
<proteinExistence type="predicted"/>
<evidence type="ECO:0000313" key="3">
    <source>
        <dbReference type="EMBL" id="CAA0123767.1"/>
    </source>
</evidence>
<name>A0A5S9QY00_9GAMM</name>
<organism evidence="3 4">
    <name type="scientific">BD1-7 clade bacterium</name>
    <dbReference type="NCBI Taxonomy" id="2029982"/>
    <lineage>
        <taxon>Bacteria</taxon>
        <taxon>Pseudomonadati</taxon>
        <taxon>Pseudomonadota</taxon>
        <taxon>Gammaproteobacteria</taxon>
        <taxon>Cellvibrionales</taxon>
        <taxon>Spongiibacteraceae</taxon>
        <taxon>BD1-7 clade</taxon>
    </lineage>
</organism>
<gene>
    <name evidence="3" type="ORF">OPDIPICF_02870</name>
</gene>
<evidence type="ECO:0000259" key="2">
    <source>
        <dbReference type="Pfam" id="PF16036"/>
    </source>
</evidence>
<feature type="domain" description="Chalcone isomerase" evidence="2">
    <location>
        <begin position="51"/>
        <end position="163"/>
    </location>
</feature>
<evidence type="ECO:0000313" key="4">
    <source>
        <dbReference type="Proteomes" id="UP000441399"/>
    </source>
</evidence>
<dbReference type="InterPro" id="IPR016087">
    <property type="entry name" value="Chalcone_isomerase"/>
</dbReference>
<sequence length="169" mass="19073">MIKNGCCALFTLFLLISSVAVQAKLPLQLVGEARLQIMFWPIYESRLLNADGVYNPHARPVRLEITYLRDFKAQALIDRTSKEWGEQGVTHPSEAAWLEQLQTLWPDIAADDELAIEIDTLNHSTFYFNGRRLGKIQDPAFGNLFLGIWLSPSTSQPDQRLALIGSETN</sequence>
<feature type="chain" id="PRO_5024872855" description="Chalcone isomerase domain-containing protein" evidence="1">
    <location>
        <begin position="24"/>
        <end position="169"/>
    </location>
</feature>
<keyword evidence="1" id="KW-0732">Signal</keyword>
<feature type="signal peptide" evidence="1">
    <location>
        <begin position="1"/>
        <end position="23"/>
    </location>
</feature>
<dbReference type="AlphaFoldDB" id="A0A5S9QY00"/>
<evidence type="ECO:0000256" key="1">
    <source>
        <dbReference type="SAM" id="SignalP"/>
    </source>
</evidence>
<reference evidence="3 4" key="1">
    <citation type="submission" date="2019-11" db="EMBL/GenBank/DDBJ databases">
        <authorList>
            <person name="Holert J."/>
        </authorList>
    </citation>
    <scope>NUCLEOTIDE SEQUENCE [LARGE SCALE GENOMIC DNA]</scope>
    <source>
        <strain evidence="3">SB11_3</strain>
    </source>
</reference>
<dbReference type="OrthoDB" id="8527419at2"/>
<accession>A0A5S9QY00</accession>
<protein>
    <recommendedName>
        <fullName evidence="2">Chalcone isomerase domain-containing protein</fullName>
    </recommendedName>
</protein>
<keyword evidence="4" id="KW-1185">Reference proteome</keyword>
<dbReference type="EMBL" id="CACSIO010000056">
    <property type="protein sequence ID" value="CAA0123767.1"/>
    <property type="molecule type" value="Genomic_DNA"/>
</dbReference>
<dbReference type="Pfam" id="PF16036">
    <property type="entry name" value="Chalcone_3"/>
    <property type="match status" value="1"/>
</dbReference>